<accession>S9QLM1</accession>
<name>S9QLM1_CYSF2</name>
<keyword evidence="2" id="KW-1185">Reference proteome</keyword>
<gene>
    <name evidence="1" type="ORF">D187_007157</name>
</gene>
<dbReference type="Proteomes" id="UP000011682">
    <property type="component" value="Unassembled WGS sequence"/>
</dbReference>
<sequence>MDPERKLGFRPPSGEVLTHEHTHARIPLEQDDWEGLP</sequence>
<protein>
    <submittedName>
        <fullName evidence="1">Uncharacterized protein</fullName>
    </submittedName>
</protein>
<dbReference type="AlphaFoldDB" id="S9QLM1"/>
<evidence type="ECO:0000313" key="1">
    <source>
        <dbReference type="EMBL" id="EPX57403.1"/>
    </source>
</evidence>
<reference evidence="1" key="1">
    <citation type="submission" date="2013-05" db="EMBL/GenBank/DDBJ databases">
        <title>Genome assembly of Cystobacter fuscus DSM 2262.</title>
        <authorList>
            <person name="Sharma G."/>
            <person name="Khatri I."/>
            <person name="Kaur C."/>
            <person name="Mayilraj S."/>
            <person name="Subramanian S."/>
        </authorList>
    </citation>
    <scope>NUCLEOTIDE SEQUENCE [LARGE SCALE GENOMIC DNA]</scope>
    <source>
        <strain evidence="1">DSM 2262</strain>
    </source>
</reference>
<evidence type="ECO:0000313" key="2">
    <source>
        <dbReference type="Proteomes" id="UP000011682"/>
    </source>
</evidence>
<organism evidence="1 2">
    <name type="scientific">Cystobacter fuscus (strain ATCC 25194 / DSM 2262 / NBRC 100088 / M29)</name>
    <dbReference type="NCBI Taxonomy" id="1242864"/>
    <lineage>
        <taxon>Bacteria</taxon>
        <taxon>Pseudomonadati</taxon>
        <taxon>Myxococcota</taxon>
        <taxon>Myxococcia</taxon>
        <taxon>Myxococcales</taxon>
        <taxon>Cystobacterineae</taxon>
        <taxon>Archangiaceae</taxon>
        <taxon>Cystobacter</taxon>
    </lineage>
</organism>
<dbReference type="EMBL" id="ANAH02000064">
    <property type="protein sequence ID" value="EPX57403.1"/>
    <property type="molecule type" value="Genomic_DNA"/>
</dbReference>
<proteinExistence type="predicted"/>
<comment type="caution">
    <text evidence="1">The sequence shown here is derived from an EMBL/GenBank/DDBJ whole genome shotgun (WGS) entry which is preliminary data.</text>
</comment>